<dbReference type="InterPro" id="IPR037402">
    <property type="entry name" value="YidZ_PBP2"/>
</dbReference>
<comment type="similarity">
    <text evidence="1">Belongs to the LysR transcriptional regulatory family.</text>
</comment>
<evidence type="ECO:0000256" key="1">
    <source>
        <dbReference type="ARBA" id="ARBA00009437"/>
    </source>
</evidence>
<dbReference type="SUPFAM" id="SSF46785">
    <property type="entry name" value="Winged helix' DNA-binding domain"/>
    <property type="match status" value="1"/>
</dbReference>
<dbReference type="EMBL" id="CP007152">
    <property type="protein sequence ID" value="AHI30965.1"/>
    <property type="molecule type" value="Genomic_DNA"/>
</dbReference>
<evidence type="ECO:0000256" key="2">
    <source>
        <dbReference type="ARBA" id="ARBA00023015"/>
    </source>
</evidence>
<evidence type="ECO:0000256" key="3">
    <source>
        <dbReference type="ARBA" id="ARBA00023125"/>
    </source>
</evidence>
<evidence type="ECO:0000259" key="5">
    <source>
        <dbReference type="PROSITE" id="PS50931"/>
    </source>
</evidence>
<accession>W5YPJ6</accession>
<organism evidence="6 7">
    <name type="scientific">Marinobacter salarius</name>
    <dbReference type="NCBI Taxonomy" id="1420917"/>
    <lineage>
        <taxon>Bacteria</taxon>
        <taxon>Pseudomonadati</taxon>
        <taxon>Pseudomonadota</taxon>
        <taxon>Gammaproteobacteria</taxon>
        <taxon>Pseudomonadales</taxon>
        <taxon>Marinobacteraceae</taxon>
        <taxon>Marinobacter</taxon>
    </lineage>
</organism>
<dbReference type="PRINTS" id="PR00039">
    <property type="entry name" value="HTHLYSR"/>
</dbReference>
<dbReference type="InterPro" id="IPR050389">
    <property type="entry name" value="LysR-type_TF"/>
</dbReference>
<evidence type="ECO:0000313" key="6">
    <source>
        <dbReference type="EMBL" id="AHI30965.1"/>
    </source>
</evidence>
<dbReference type="Gene3D" id="1.10.10.10">
    <property type="entry name" value="Winged helix-like DNA-binding domain superfamily/Winged helix DNA-binding domain"/>
    <property type="match status" value="1"/>
</dbReference>
<dbReference type="InterPro" id="IPR036390">
    <property type="entry name" value="WH_DNA-bd_sf"/>
</dbReference>
<dbReference type="SUPFAM" id="SSF53850">
    <property type="entry name" value="Periplasmic binding protein-like II"/>
    <property type="match status" value="1"/>
</dbReference>
<evidence type="ECO:0000313" key="7">
    <source>
        <dbReference type="Proteomes" id="UP000035081"/>
    </source>
</evidence>
<dbReference type="InterPro" id="IPR000847">
    <property type="entry name" value="LysR_HTH_N"/>
</dbReference>
<dbReference type="Pfam" id="PF00126">
    <property type="entry name" value="HTH_1"/>
    <property type="match status" value="1"/>
</dbReference>
<dbReference type="PROSITE" id="PS50931">
    <property type="entry name" value="HTH_LYSR"/>
    <property type="match status" value="1"/>
</dbReference>
<dbReference type="Gene3D" id="3.40.190.10">
    <property type="entry name" value="Periplasmic binding protein-like II"/>
    <property type="match status" value="2"/>
</dbReference>
<sequence length="403" mass="45137">MKLNLRSVDLNLLPVFDAIMEAGQLSRAADSLGMSQPAISAALQRLRHTLGDPLFVRTHQGMVPTPRARELHRSLSQQLGAMRDTLDPANRFVPSTSQRRFRVLSNDYFEMVVLPTLLTRLRSEAPNVVVEVALAGDDMPQRLYTAEADLAVDAFATENDRLRRQVLLAERLAVVARQDHPDLQGDCSKQQFLDAEHVVLPDRNRRLPLDQILNEPGWQRRTGARVTQFASMLATCSGSDMIATVPERLAQQYARAFGLKTLPFPVEVPSLPVYLLWAPVMDNDPAHIWFRQRLMESVTANGPVFTIDVIKSLKQPHTGKSLQRLCNHQLFLPVLAPDKTQGTGDTHAFHNDQPPFLSLCHRQGIPGQAEPDARPDQVQHAGFLVDLCNAIWNQSMRLHCVSQ</sequence>
<dbReference type="CDD" id="cd08417">
    <property type="entry name" value="PBP2_Nitroaromatics_like"/>
    <property type="match status" value="1"/>
</dbReference>
<keyword evidence="2" id="KW-0805">Transcription regulation</keyword>
<protein>
    <submittedName>
        <fullName evidence="6">LysR family transcriptional regulator</fullName>
    </submittedName>
</protein>
<evidence type="ECO:0000256" key="4">
    <source>
        <dbReference type="ARBA" id="ARBA00023163"/>
    </source>
</evidence>
<dbReference type="AlphaFoldDB" id="W5YPJ6"/>
<dbReference type="Proteomes" id="UP000035081">
    <property type="component" value="Chromosome"/>
</dbReference>
<proteinExistence type="inferred from homology"/>
<name>W5YPJ6_9GAMM</name>
<feature type="domain" description="HTH lysR-type" evidence="5">
    <location>
        <begin position="8"/>
        <end position="65"/>
    </location>
</feature>
<dbReference type="KEGG" id="msr:AU15_05190"/>
<keyword evidence="4" id="KW-0804">Transcription</keyword>
<dbReference type="GO" id="GO:0003677">
    <property type="term" value="F:DNA binding"/>
    <property type="evidence" value="ECO:0007669"/>
    <property type="project" value="UniProtKB-KW"/>
</dbReference>
<dbReference type="GO" id="GO:0003700">
    <property type="term" value="F:DNA-binding transcription factor activity"/>
    <property type="evidence" value="ECO:0007669"/>
    <property type="project" value="InterPro"/>
</dbReference>
<keyword evidence="3" id="KW-0238">DNA-binding</keyword>
<dbReference type="HOGENOM" id="CLU_039613_39_0_6"/>
<dbReference type="PANTHER" id="PTHR30118:SF15">
    <property type="entry name" value="TRANSCRIPTIONAL REGULATORY PROTEIN"/>
    <property type="match status" value="1"/>
</dbReference>
<dbReference type="Pfam" id="PF03466">
    <property type="entry name" value="LysR_substrate"/>
    <property type="match status" value="1"/>
</dbReference>
<dbReference type="InterPro" id="IPR036388">
    <property type="entry name" value="WH-like_DNA-bd_sf"/>
</dbReference>
<dbReference type="InterPro" id="IPR005119">
    <property type="entry name" value="LysR_subst-bd"/>
</dbReference>
<dbReference type="PANTHER" id="PTHR30118">
    <property type="entry name" value="HTH-TYPE TRANSCRIPTIONAL REGULATOR LEUO-RELATED"/>
    <property type="match status" value="1"/>
</dbReference>
<reference evidence="6 7" key="1">
    <citation type="journal article" date="2014" name="Genome Announc.">
        <title>Draft Genome Sequences of Marinobacter similis A3d10T and Marinobacter salarius R9SW1T.</title>
        <authorList>
            <person name="Ivanova E.P."/>
            <person name="Ng H.J."/>
            <person name="Webb H.K."/>
            <person name="Feng G."/>
            <person name="Oshima K."/>
            <person name="Hattori M."/>
            <person name="Ohkuma M."/>
            <person name="Sergeev A.F."/>
            <person name="Mikhailov V.V."/>
            <person name="Crawford R.J."/>
            <person name="Sawabe T."/>
        </authorList>
    </citation>
    <scope>NUCLEOTIDE SEQUENCE [LARGE SCALE GENOMIC DNA]</scope>
    <source>
        <strain evidence="7">A3d10 and R9SW1</strain>
    </source>
</reference>
<gene>
    <name evidence="6" type="ORF">AU15_05190</name>
</gene>